<dbReference type="EMBL" id="JAIZAY010000004">
    <property type="protein sequence ID" value="KAJ8044216.1"/>
    <property type="molecule type" value="Genomic_DNA"/>
</dbReference>
<evidence type="ECO:0000259" key="3">
    <source>
        <dbReference type="PROSITE" id="PS50041"/>
    </source>
</evidence>
<dbReference type="PANTHER" id="PTHR22803">
    <property type="entry name" value="MANNOSE, PHOSPHOLIPASE, LECTIN RECEPTOR RELATED"/>
    <property type="match status" value="1"/>
</dbReference>
<proteinExistence type="predicted"/>
<dbReference type="OrthoDB" id="6366227at2759"/>
<keyword evidence="2" id="KW-0732">Signal</keyword>
<accession>A0A9Q1CF56</accession>
<dbReference type="InterPro" id="IPR016187">
    <property type="entry name" value="CTDL_fold"/>
</dbReference>
<organism evidence="4 5">
    <name type="scientific">Holothuria leucospilota</name>
    <name type="common">Black long sea cucumber</name>
    <name type="synonym">Mertensiothuria leucospilota</name>
    <dbReference type="NCBI Taxonomy" id="206669"/>
    <lineage>
        <taxon>Eukaryota</taxon>
        <taxon>Metazoa</taxon>
        <taxon>Echinodermata</taxon>
        <taxon>Eleutherozoa</taxon>
        <taxon>Echinozoa</taxon>
        <taxon>Holothuroidea</taxon>
        <taxon>Aspidochirotacea</taxon>
        <taxon>Aspidochirotida</taxon>
        <taxon>Holothuriidae</taxon>
        <taxon>Holothuria</taxon>
    </lineage>
</organism>
<name>A0A9Q1CF56_HOLLE</name>
<gene>
    <name evidence="4" type="ORF">HOLleu_11610</name>
</gene>
<dbReference type="AlphaFoldDB" id="A0A9Q1CF56"/>
<evidence type="ECO:0000256" key="2">
    <source>
        <dbReference type="SAM" id="SignalP"/>
    </source>
</evidence>
<evidence type="ECO:0000313" key="4">
    <source>
        <dbReference type="EMBL" id="KAJ8044216.1"/>
    </source>
</evidence>
<reference evidence="4" key="1">
    <citation type="submission" date="2021-10" db="EMBL/GenBank/DDBJ databases">
        <title>Tropical sea cucumber genome reveals ecological adaptation and Cuvierian tubules defense mechanism.</title>
        <authorList>
            <person name="Chen T."/>
        </authorList>
    </citation>
    <scope>NUCLEOTIDE SEQUENCE</scope>
    <source>
        <strain evidence="4">Nanhai2018</strain>
        <tissue evidence="4">Muscle</tissue>
    </source>
</reference>
<sequence>MEYNYCVVLLSVLALHFQQNWIVSAFTCSSKDLPDVRHGSFVCDELANICTLQCKYGYYPSSATEISCTNKQYLTGRDAWKREFICTECNQPTTFSVSWGNTEYLFVKKDHTWNDAYKMCQLRDTSAQLASIESKEENEFIQTILYQCINESHVWIGLNDISTEGNWKWSSTSANFFNWGRADPTVYEPDGGKNENCVVMSRSTGKWHDVACEWLRFSVCKRKLHSTRIRGKLL</sequence>
<dbReference type="Pfam" id="PF00059">
    <property type="entry name" value="Lectin_C"/>
    <property type="match status" value="1"/>
</dbReference>
<evidence type="ECO:0000256" key="1">
    <source>
        <dbReference type="ARBA" id="ARBA00023157"/>
    </source>
</evidence>
<dbReference type="InterPro" id="IPR050111">
    <property type="entry name" value="C-type_lectin/snaclec_domain"/>
</dbReference>
<dbReference type="InterPro" id="IPR016186">
    <property type="entry name" value="C-type_lectin-like/link_sf"/>
</dbReference>
<protein>
    <submittedName>
        <fullName evidence="4">Neurocan core protein</fullName>
    </submittedName>
</protein>
<keyword evidence="5" id="KW-1185">Reference proteome</keyword>
<dbReference type="Proteomes" id="UP001152320">
    <property type="component" value="Chromosome 4"/>
</dbReference>
<dbReference type="InterPro" id="IPR001304">
    <property type="entry name" value="C-type_lectin-like"/>
</dbReference>
<keyword evidence="1" id="KW-1015">Disulfide bond</keyword>
<dbReference type="CDD" id="cd00037">
    <property type="entry name" value="CLECT"/>
    <property type="match status" value="1"/>
</dbReference>
<evidence type="ECO:0000313" key="5">
    <source>
        <dbReference type="Proteomes" id="UP001152320"/>
    </source>
</evidence>
<comment type="caution">
    <text evidence="4">The sequence shown here is derived from an EMBL/GenBank/DDBJ whole genome shotgun (WGS) entry which is preliminary data.</text>
</comment>
<dbReference type="PROSITE" id="PS00615">
    <property type="entry name" value="C_TYPE_LECTIN_1"/>
    <property type="match status" value="1"/>
</dbReference>
<dbReference type="PROSITE" id="PS50041">
    <property type="entry name" value="C_TYPE_LECTIN_2"/>
    <property type="match status" value="1"/>
</dbReference>
<feature type="domain" description="C-type lectin" evidence="3">
    <location>
        <begin position="99"/>
        <end position="221"/>
    </location>
</feature>
<dbReference type="SMART" id="SM00034">
    <property type="entry name" value="CLECT"/>
    <property type="match status" value="1"/>
</dbReference>
<dbReference type="InterPro" id="IPR018378">
    <property type="entry name" value="C-type_lectin_CS"/>
</dbReference>
<feature type="signal peptide" evidence="2">
    <location>
        <begin position="1"/>
        <end position="25"/>
    </location>
</feature>
<dbReference type="Gene3D" id="3.10.100.10">
    <property type="entry name" value="Mannose-Binding Protein A, subunit A"/>
    <property type="match status" value="1"/>
</dbReference>
<feature type="chain" id="PRO_5040118522" evidence="2">
    <location>
        <begin position="26"/>
        <end position="234"/>
    </location>
</feature>
<dbReference type="SUPFAM" id="SSF56436">
    <property type="entry name" value="C-type lectin-like"/>
    <property type="match status" value="1"/>
</dbReference>